<sequence>MEAEPVIQIDLRMLVFPTLVVTPVGFEGQLWIANVVEDALRIRMHRVPFGIPLRRMSEITSLANMFKQLQNEAVKIEN</sequence>
<comment type="caution">
    <text evidence="1">The sequence shown here is derived from an EMBL/GenBank/DDBJ whole genome shotgun (WGS) entry which is preliminary data.</text>
</comment>
<keyword evidence="2" id="KW-1185">Reference proteome</keyword>
<proteinExistence type="predicted"/>
<dbReference type="EMBL" id="JARYMX010000007">
    <property type="protein sequence ID" value="KAJ9542044.1"/>
    <property type="molecule type" value="Genomic_DNA"/>
</dbReference>
<dbReference type="AlphaFoldDB" id="A0AA38W9D2"/>
<evidence type="ECO:0000313" key="1">
    <source>
        <dbReference type="EMBL" id="KAJ9542044.1"/>
    </source>
</evidence>
<protein>
    <submittedName>
        <fullName evidence="1">Uncharacterized protein</fullName>
    </submittedName>
</protein>
<organism evidence="1 2">
    <name type="scientific">Centaurea solstitialis</name>
    <name type="common">yellow star-thistle</name>
    <dbReference type="NCBI Taxonomy" id="347529"/>
    <lineage>
        <taxon>Eukaryota</taxon>
        <taxon>Viridiplantae</taxon>
        <taxon>Streptophyta</taxon>
        <taxon>Embryophyta</taxon>
        <taxon>Tracheophyta</taxon>
        <taxon>Spermatophyta</taxon>
        <taxon>Magnoliopsida</taxon>
        <taxon>eudicotyledons</taxon>
        <taxon>Gunneridae</taxon>
        <taxon>Pentapetalae</taxon>
        <taxon>asterids</taxon>
        <taxon>campanulids</taxon>
        <taxon>Asterales</taxon>
        <taxon>Asteraceae</taxon>
        <taxon>Carduoideae</taxon>
        <taxon>Cardueae</taxon>
        <taxon>Centaureinae</taxon>
        <taxon>Centaurea</taxon>
    </lineage>
</organism>
<evidence type="ECO:0000313" key="2">
    <source>
        <dbReference type="Proteomes" id="UP001172457"/>
    </source>
</evidence>
<reference evidence="1" key="1">
    <citation type="submission" date="2023-03" db="EMBL/GenBank/DDBJ databases">
        <title>Chromosome-scale reference genome and RAD-based genetic map of yellow starthistle (Centaurea solstitialis) reveal putative structural variation and QTLs associated with invader traits.</title>
        <authorList>
            <person name="Reatini B."/>
            <person name="Cang F.A."/>
            <person name="Jiang Q."/>
            <person name="Mckibben M.T.W."/>
            <person name="Barker M.S."/>
            <person name="Rieseberg L.H."/>
            <person name="Dlugosch K.M."/>
        </authorList>
    </citation>
    <scope>NUCLEOTIDE SEQUENCE</scope>
    <source>
        <strain evidence="1">CAN-66</strain>
        <tissue evidence="1">Leaf</tissue>
    </source>
</reference>
<name>A0AA38W9D2_9ASTR</name>
<dbReference type="Proteomes" id="UP001172457">
    <property type="component" value="Chromosome 7"/>
</dbReference>
<accession>A0AA38W9D2</accession>
<gene>
    <name evidence="1" type="ORF">OSB04_028550</name>
</gene>